<evidence type="ECO:0000313" key="3">
    <source>
        <dbReference type="EMBL" id="CAB4915679.1"/>
    </source>
</evidence>
<dbReference type="CDD" id="cd17535">
    <property type="entry name" value="REC_NarL-like"/>
    <property type="match status" value="1"/>
</dbReference>
<dbReference type="PANTHER" id="PTHR43214">
    <property type="entry name" value="TWO-COMPONENT RESPONSE REGULATOR"/>
    <property type="match status" value="1"/>
</dbReference>
<reference evidence="3" key="1">
    <citation type="submission" date="2020-05" db="EMBL/GenBank/DDBJ databases">
        <authorList>
            <person name="Chiriac C."/>
            <person name="Salcher M."/>
            <person name="Ghai R."/>
            <person name="Kavagutti S V."/>
        </authorList>
    </citation>
    <scope>NUCLEOTIDE SEQUENCE</scope>
</reference>
<dbReference type="GO" id="GO:0003677">
    <property type="term" value="F:DNA binding"/>
    <property type="evidence" value="ECO:0007669"/>
    <property type="project" value="UniProtKB-KW"/>
</dbReference>
<dbReference type="Gene3D" id="1.10.10.10">
    <property type="entry name" value="Winged helix-like DNA-binding domain superfamily/Winged helix DNA-binding domain"/>
    <property type="match status" value="1"/>
</dbReference>
<dbReference type="SMART" id="SM00448">
    <property type="entry name" value="REC"/>
    <property type="match status" value="1"/>
</dbReference>
<name>A0A6J7HJ97_9ZZZZ</name>
<dbReference type="InterPro" id="IPR011006">
    <property type="entry name" value="CheY-like_superfamily"/>
</dbReference>
<dbReference type="AlphaFoldDB" id="A0A6J7HJ97"/>
<dbReference type="InterPro" id="IPR039420">
    <property type="entry name" value="WalR-like"/>
</dbReference>
<dbReference type="EMBL" id="CAFBMR010000041">
    <property type="protein sequence ID" value="CAB4915679.1"/>
    <property type="molecule type" value="Genomic_DNA"/>
</dbReference>
<sequence>MQDGQPHQTLKFLVLEDHPLVRSAIIREVLAGLGAVEVLYEGASLVEALDTARTNDVDCAVLDLDLGDGTLPVDNVRALVGAGIPVLVISALADPMVVRESMSAGALAYVSKQTDATVMRDAIQSTLAGKPFMSPDIALAIISDLQAEVKLSDQERLALSLYASGLKMTTVARRMDVEVTTAQEYIKRVRAKYTKAGQTVSTKTDLYRVAKKRGLITDD</sequence>
<proteinExistence type="predicted"/>
<dbReference type="InterPro" id="IPR001789">
    <property type="entry name" value="Sig_transdc_resp-reg_receiver"/>
</dbReference>
<gene>
    <name evidence="3" type="ORF">UFOPK3610_01104</name>
</gene>
<evidence type="ECO:0000259" key="2">
    <source>
        <dbReference type="PROSITE" id="PS50110"/>
    </source>
</evidence>
<dbReference type="GO" id="GO:0000160">
    <property type="term" value="P:phosphorelay signal transduction system"/>
    <property type="evidence" value="ECO:0007669"/>
    <property type="project" value="InterPro"/>
</dbReference>
<dbReference type="Gene3D" id="3.40.50.2300">
    <property type="match status" value="1"/>
</dbReference>
<dbReference type="PROSITE" id="PS50110">
    <property type="entry name" value="RESPONSE_REGULATORY"/>
    <property type="match status" value="1"/>
</dbReference>
<dbReference type="InterPro" id="IPR036388">
    <property type="entry name" value="WH-like_DNA-bd_sf"/>
</dbReference>
<dbReference type="InterPro" id="IPR058245">
    <property type="entry name" value="NreC/VraR/RcsB-like_REC"/>
</dbReference>
<organism evidence="3">
    <name type="scientific">freshwater metagenome</name>
    <dbReference type="NCBI Taxonomy" id="449393"/>
    <lineage>
        <taxon>unclassified sequences</taxon>
        <taxon>metagenomes</taxon>
        <taxon>ecological metagenomes</taxon>
    </lineage>
</organism>
<accession>A0A6J7HJ97</accession>
<protein>
    <submittedName>
        <fullName evidence="3">Unannotated protein</fullName>
    </submittedName>
</protein>
<keyword evidence="1" id="KW-0238">DNA-binding</keyword>
<dbReference type="Pfam" id="PF00072">
    <property type="entry name" value="Response_reg"/>
    <property type="match status" value="1"/>
</dbReference>
<feature type="domain" description="Response regulatory" evidence="2">
    <location>
        <begin position="11"/>
        <end position="127"/>
    </location>
</feature>
<dbReference type="SUPFAM" id="SSF52172">
    <property type="entry name" value="CheY-like"/>
    <property type="match status" value="1"/>
</dbReference>
<evidence type="ECO:0000256" key="1">
    <source>
        <dbReference type="ARBA" id="ARBA00023125"/>
    </source>
</evidence>